<proteinExistence type="predicted"/>
<reference evidence="1 2" key="1">
    <citation type="journal article" date="2006" name="Proc. Natl. Acad. Sci. U.S.A.">
        <title>Burkholderia xenovorans LB400 harbors a multi-replicon, 9.73-Mbp genome shaped for versatility.</title>
        <authorList>
            <person name="Chain P.S."/>
            <person name="Denef V.J."/>
            <person name="Konstantinidis K.T."/>
            <person name="Vergez L.M."/>
            <person name="Agullo L."/>
            <person name="Reyes V.L."/>
            <person name="Hauser L."/>
            <person name="Cordova M."/>
            <person name="Gomez L."/>
            <person name="Gonzalez M."/>
            <person name="Land M."/>
            <person name="Lao V."/>
            <person name="Larimer F."/>
            <person name="LiPuma J.J."/>
            <person name="Mahenthiralingam E."/>
            <person name="Malfatti S.A."/>
            <person name="Marx C.J."/>
            <person name="Parnell J.J."/>
            <person name="Ramette A."/>
            <person name="Richardson P."/>
            <person name="Seeger M."/>
            <person name="Smith D."/>
            <person name="Spilker T."/>
            <person name="Sul W.J."/>
            <person name="Tsoi T.V."/>
            <person name="Ulrich L.E."/>
            <person name="Zhulin I.B."/>
            <person name="Tiedje J.M."/>
        </authorList>
    </citation>
    <scope>NUCLEOTIDE SEQUENCE [LARGE SCALE GENOMIC DNA]</scope>
    <source>
        <strain evidence="1 2">LB400</strain>
    </source>
</reference>
<gene>
    <name evidence="1" type="ORF">Bxe_C0629</name>
</gene>
<protein>
    <recommendedName>
        <fullName evidence="3">SnoaL-like domain-containing protein</fullName>
    </recommendedName>
</protein>
<dbReference type="EMBL" id="CP000272">
    <property type="protein sequence ID" value="ABE36527.1"/>
    <property type="molecule type" value="Genomic_DNA"/>
</dbReference>
<dbReference type="PATRIC" id="fig|266265.5.peg.8390"/>
<dbReference type="KEGG" id="bxb:DR64_7817"/>
<dbReference type="RefSeq" id="WP_011493783.1">
    <property type="nucleotide sequence ID" value="NC_007953.1"/>
</dbReference>
<evidence type="ECO:0008006" key="3">
    <source>
        <dbReference type="Google" id="ProtNLM"/>
    </source>
</evidence>
<name>Q13HB2_PARXL</name>
<dbReference type="eggNOG" id="ENOG50333QG">
    <property type="taxonomic scope" value="Bacteria"/>
</dbReference>
<dbReference type="InterPro" id="IPR032710">
    <property type="entry name" value="NTF2-like_dom_sf"/>
</dbReference>
<dbReference type="Proteomes" id="UP000001817">
    <property type="component" value="Chromosome 3"/>
</dbReference>
<accession>Q13HB2</accession>
<dbReference type="STRING" id="266265.Bxe_C0629"/>
<evidence type="ECO:0000313" key="2">
    <source>
        <dbReference type="Proteomes" id="UP000001817"/>
    </source>
</evidence>
<dbReference type="KEGG" id="bxe:Bxe_C0629"/>
<sequence>MADTGHIEAFLLAQTDHWNAGDKQAFLDDYRRAAPDGLTIEYVGRPPQDGWAVLDHMWRQQRDRIRVEPVAKIVNGNEAACYVRNVIIGTGSAIETIELYRFDAGRLHVRYFIRQ</sequence>
<dbReference type="SUPFAM" id="SSF54427">
    <property type="entry name" value="NTF2-like"/>
    <property type="match status" value="1"/>
</dbReference>
<dbReference type="OrthoDB" id="7470841at2"/>
<dbReference type="AlphaFoldDB" id="Q13HB2"/>
<dbReference type="Gene3D" id="3.10.450.50">
    <property type="match status" value="1"/>
</dbReference>
<evidence type="ECO:0000313" key="1">
    <source>
        <dbReference type="EMBL" id="ABE36527.1"/>
    </source>
</evidence>
<keyword evidence="2" id="KW-1185">Reference proteome</keyword>
<organism evidence="1 2">
    <name type="scientific">Paraburkholderia xenovorans (strain LB400)</name>
    <dbReference type="NCBI Taxonomy" id="266265"/>
    <lineage>
        <taxon>Bacteria</taxon>
        <taxon>Pseudomonadati</taxon>
        <taxon>Pseudomonadota</taxon>
        <taxon>Betaproteobacteria</taxon>
        <taxon>Burkholderiales</taxon>
        <taxon>Burkholderiaceae</taxon>
        <taxon>Paraburkholderia</taxon>
    </lineage>
</organism>